<keyword evidence="2" id="KW-1185">Reference proteome</keyword>
<organism evidence="1 2">
    <name type="scientific">Eubacterium plexicaudatum ASF492</name>
    <dbReference type="NCBI Taxonomy" id="1235802"/>
    <lineage>
        <taxon>Bacteria</taxon>
        <taxon>Bacillati</taxon>
        <taxon>Bacillota</taxon>
        <taxon>Clostridia</taxon>
        <taxon>Eubacteriales</taxon>
        <taxon>Eubacteriaceae</taxon>
        <taxon>Eubacterium</taxon>
    </lineage>
</organism>
<sequence>MTLNQYRDNWNYMYEWKRGIDSQWFPCHILINDNHTDNEHICIYTRNGTILKEHPKNVRRMSEKDYRKQREQYISLLGKHYKTYGFHETLKEDLELLMKS</sequence>
<dbReference type="HOGENOM" id="CLU_2301632_0_0_9"/>
<dbReference type="STRING" id="1235802.C823_04767"/>
<protein>
    <submittedName>
        <fullName evidence="1">Uncharacterized protein</fullName>
    </submittedName>
</protein>
<dbReference type="Proteomes" id="UP000012589">
    <property type="component" value="Unassembled WGS sequence"/>
</dbReference>
<dbReference type="AlphaFoldDB" id="N2AA38"/>
<reference evidence="1 2" key="1">
    <citation type="journal article" date="2014" name="Genome Announc.">
        <title>Draft genome sequences of the altered schaedler flora, a defined bacterial community from gnotobiotic mice.</title>
        <authorList>
            <person name="Wannemuehler M.J."/>
            <person name="Overstreet A.M."/>
            <person name="Ward D.V."/>
            <person name="Phillips G.J."/>
        </authorList>
    </citation>
    <scope>NUCLEOTIDE SEQUENCE [LARGE SCALE GENOMIC DNA]</scope>
    <source>
        <strain evidence="1 2">ASF492</strain>
    </source>
</reference>
<name>N2AA38_9FIRM</name>
<accession>N2AA38</accession>
<evidence type="ECO:0000313" key="1">
    <source>
        <dbReference type="EMBL" id="EMZ21194.1"/>
    </source>
</evidence>
<proteinExistence type="predicted"/>
<dbReference type="EMBL" id="AQFT01000136">
    <property type="protein sequence ID" value="EMZ21194.1"/>
    <property type="molecule type" value="Genomic_DNA"/>
</dbReference>
<dbReference type="PATRIC" id="fig|1235802.3.peg.5021"/>
<gene>
    <name evidence="1" type="ORF">C823_04767</name>
</gene>
<comment type="caution">
    <text evidence="1">The sequence shown here is derived from an EMBL/GenBank/DDBJ whole genome shotgun (WGS) entry which is preliminary data.</text>
</comment>
<evidence type="ECO:0000313" key="2">
    <source>
        <dbReference type="Proteomes" id="UP000012589"/>
    </source>
</evidence>